<dbReference type="Proteomes" id="UP000238937">
    <property type="component" value="Unassembled WGS sequence"/>
</dbReference>
<dbReference type="EMBL" id="PVWO01000128">
    <property type="protein sequence ID" value="PSB56404.1"/>
    <property type="molecule type" value="Genomic_DNA"/>
</dbReference>
<gene>
    <name evidence="2" type="ORF">C7B77_12035</name>
</gene>
<proteinExistence type="predicted"/>
<dbReference type="OrthoDB" id="3400278at2"/>
<keyword evidence="3" id="KW-1185">Reference proteome</keyword>
<feature type="compositionally biased region" description="Acidic residues" evidence="1">
    <location>
        <begin position="1025"/>
        <end position="1034"/>
    </location>
</feature>
<dbReference type="InterPro" id="IPR025904">
    <property type="entry name" value="Tubulin-like"/>
</dbReference>
<dbReference type="AlphaFoldDB" id="A0A2T1GFM8"/>
<evidence type="ECO:0000313" key="3">
    <source>
        <dbReference type="Proteomes" id="UP000238937"/>
    </source>
</evidence>
<name>A0A2T1GFM8_9CYAN</name>
<organism evidence="2 3">
    <name type="scientific">Chamaesiphon polymorphus CCALA 037</name>
    <dbReference type="NCBI Taxonomy" id="2107692"/>
    <lineage>
        <taxon>Bacteria</taxon>
        <taxon>Bacillati</taxon>
        <taxon>Cyanobacteriota</taxon>
        <taxon>Cyanophyceae</taxon>
        <taxon>Gomontiellales</taxon>
        <taxon>Chamaesiphonaceae</taxon>
        <taxon>Chamaesiphon</taxon>
    </lineage>
</organism>
<accession>A0A2T1GFM8</accession>
<feature type="region of interest" description="Disordered" evidence="1">
    <location>
        <begin position="1004"/>
        <end position="1034"/>
    </location>
</feature>
<protein>
    <recommendedName>
        <fullName evidence="4">Tubulin like</fullName>
    </recommendedName>
</protein>
<dbReference type="SUPFAM" id="SSF52490">
    <property type="entry name" value="Tubulin nucleotide-binding domain-like"/>
    <property type="match status" value="1"/>
</dbReference>
<sequence length="1034" mass="117553">MIDRHGRLDALPVVSFVHIDADKGASDISGLSTGNSYRGENILFTPAERVIATMTSQEIDQLLGGLEQQGEFDRKSPYDHIKSWLPPQLIRNVKAIEDGAGGIRPVGRLSFFHNYRQIKAAIETAENRTRGHEQAMLGRGFSVERGLNIFVVGSLCGGTGSGMFLDVAYALRKAYGDIENKLVGYWIISPELYGDTPSMNANVYAALKELNHYAASNTRFEACYDPQQLANISEDRPPFDFTYILSNRTATDYRVLDKNKLCNIVAHKIFLDFGDELTSVIKSQKDNFRDKLTRLDSHPRRNIQRYLTFGLAKIYSPQDRIGKMALTKVSQRLVKFWLKGIGQSPDPGLLLNRFLSKWGDSDLERAFPYRLQGMVQDNGKTFAQALKAWGIKIEQEIALIQKPDDRAQLLLQLRSETRAQFRKVQPGESDDIRGAWLTRIQKTQPQLTNSIVNEIGQFFGELLTPSHPEFSLNSARGWLEAILTQINEYQRGLEDYIQTKNGLATAEDLDNQWRSAERRLQDVEEKKGFLGVLDNNKQKNKDFQVEATQIVTNTKKLIQENFDYQLHKSALVITTEVSSFIRSLIQQAGTLSQLLTSVERNFEKCAEDLERLNTDGITGEALFSPEDANTCYLDFLPEQNEKAILIDISGQILTDKFIFIDKSLLYFLVQVTDEEKAAASSIRYLVRSPDIDDRLLGTNITATIDKIFGTQAIGSLQPVMARFLQKYPLASGNAERRMRQIISEAQPLLPLLVRDGHFYEDGGNKSEIIAFTRTDDRSSQQLQELLTRNVGISESTIKSIQNNSEIVIVNEYAAFPLRLIQGIDRMREHYDREYSQNRSRIHNDYRQTFSEIIPPEARRMEEMQDAFYACLAFGILTPQDNCYLYEIEDEYGISKNYIQLSLVWSEALEQISKAVGVANSLNARRKEIITEIQADPSQWHDLYLPRLKTFIQYVVALPREHPNYPEIGIVWGEEMTIDRAATEGILKRLWGYLDKLAKTNPVNYSKTLQAQRPATHDREPSQGEIDADIIDPRG</sequence>
<evidence type="ECO:0000256" key="1">
    <source>
        <dbReference type="SAM" id="MobiDB-lite"/>
    </source>
</evidence>
<evidence type="ECO:0008006" key="4">
    <source>
        <dbReference type="Google" id="ProtNLM"/>
    </source>
</evidence>
<dbReference type="InterPro" id="IPR036525">
    <property type="entry name" value="Tubulin/FtsZ_GTPase_sf"/>
</dbReference>
<dbReference type="Gene3D" id="3.40.50.1440">
    <property type="entry name" value="Tubulin/FtsZ, GTPase domain"/>
    <property type="match status" value="1"/>
</dbReference>
<reference evidence="2 3" key="1">
    <citation type="submission" date="2018-03" db="EMBL/GenBank/DDBJ databases">
        <title>The ancient ancestry and fast evolution of plastids.</title>
        <authorList>
            <person name="Moore K.R."/>
            <person name="Magnabosco C."/>
            <person name="Momper L."/>
            <person name="Gold D.A."/>
            <person name="Bosak T."/>
            <person name="Fournier G.P."/>
        </authorList>
    </citation>
    <scope>NUCLEOTIDE SEQUENCE [LARGE SCALE GENOMIC DNA]</scope>
    <source>
        <strain evidence="2 3">CCALA 037</strain>
    </source>
</reference>
<dbReference type="Pfam" id="PF13809">
    <property type="entry name" value="Tubulin_2"/>
    <property type="match status" value="1"/>
</dbReference>
<evidence type="ECO:0000313" key="2">
    <source>
        <dbReference type="EMBL" id="PSB56404.1"/>
    </source>
</evidence>
<comment type="caution">
    <text evidence="2">The sequence shown here is derived from an EMBL/GenBank/DDBJ whole genome shotgun (WGS) entry which is preliminary data.</text>
</comment>